<evidence type="ECO:0000256" key="1">
    <source>
        <dbReference type="SAM" id="Phobius"/>
    </source>
</evidence>
<dbReference type="PANTHER" id="PTHR33979">
    <property type="entry name" value="OS02G0221600 PROTEIN"/>
    <property type="match status" value="1"/>
</dbReference>
<accession>A0ABT6TKB2</accession>
<keyword evidence="3" id="KW-1185">Reference proteome</keyword>
<keyword evidence="1" id="KW-1133">Transmembrane helix</keyword>
<keyword evidence="1" id="KW-0472">Membrane</keyword>
<proteinExistence type="predicted"/>
<dbReference type="EMBL" id="JAGRPV010000001">
    <property type="protein sequence ID" value="MDI4647286.1"/>
    <property type="molecule type" value="Genomic_DNA"/>
</dbReference>
<sequence length="227" mass="24845">MGKWLMTLIYLAVSVFLTRLIPFSSFFRNLDTMMHEFCHALIALLLSGQVLGIELHSDHSGVTYTRLASSWSSLPVSMSGYIGASVFSLLLFALHRRRAQRLGLALIVAVAAVMLILFVHGGFGMAWLAIFIALTGTMLFLGPKIRNFYYLLLAFLTLEESALGPISLALIALGSPSRAGDATNLANETGVPALFWALLFVLVSLACATRSLQLFLRGRKEDKAYGR</sequence>
<reference evidence="2" key="1">
    <citation type="submission" date="2023-04" db="EMBL/GenBank/DDBJ databases">
        <title>Comparative genomic analysis of Cohnella hashimotonis sp. nov., isolated from the International Space Station.</title>
        <authorList>
            <person name="Venkateswaran K."/>
            <person name="Simpson A."/>
        </authorList>
    </citation>
    <scope>NUCLEOTIDE SEQUENCE</scope>
    <source>
        <strain evidence="2">F6_2S_P_1</strain>
    </source>
</reference>
<gene>
    <name evidence="2" type="ORF">KB449_20085</name>
</gene>
<name>A0ABT6TKB2_9BACL</name>
<dbReference type="Proteomes" id="UP001161691">
    <property type="component" value="Unassembled WGS sequence"/>
</dbReference>
<protein>
    <submittedName>
        <fullName evidence="2">M50 family metallopeptidase</fullName>
    </submittedName>
</protein>
<dbReference type="RefSeq" id="WP_282910061.1">
    <property type="nucleotide sequence ID" value="NZ_JAGRPV010000001.1"/>
</dbReference>
<dbReference type="PANTHER" id="PTHR33979:SF2">
    <property type="entry name" value="PEPTIDASE M50B-LIKE-DOMAIN-CONTAINING PROTEIN"/>
    <property type="match status" value="1"/>
</dbReference>
<dbReference type="Pfam" id="PF13398">
    <property type="entry name" value="Peptidase_M50B"/>
    <property type="match status" value="1"/>
</dbReference>
<feature type="transmembrane region" description="Helical" evidence="1">
    <location>
        <begin position="193"/>
        <end position="216"/>
    </location>
</feature>
<feature type="transmembrane region" description="Helical" evidence="1">
    <location>
        <begin position="76"/>
        <end position="95"/>
    </location>
</feature>
<feature type="transmembrane region" description="Helical" evidence="1">
    <location>
        <begin position="37"/>
        <end position="56"/>
    </location>
</feature>
<keyword evidence="1" id="KW-0812">Transmembrane</keyword>
<evidence type="ECO:0000313" key="3">
    <source>
        <dbReference type="Proteomes" id="UP001161691"/>
    </source>
</evidence>
<organism evidence="2 3">
    <name type="scientific">Cohnella hashimotonis</name>
    <dbReference type="NCBI Taxonomy" id="2826895"/>
    <lineage>
        <taxon>Bacteria</taxon>
        <taxon>Bacillati</taxon>
        <taxon>Bacillota</taxon>
        <taxon>Bacilli</taxon>
        <taxon>Bacillales</taxon>
        <taxon>Paenibacillaceae</taxon>
        <taxon>Cohnella</taxon>
    </lineage>
</organism>
<comment type="caution">
    <text evidence="2">The sequence shown here is derived from an EMBL/GenBank/DDBJ whole genome shotgun (WGS) entry which is preliminary data.</text>
</comment>
<feature type="transmembrane region" description="Helical" evidence="1">
    <location>
        <begin position="148"/>
        <end position="173"/>
    </location>
</feature>
<dbReference type="InterPro" id="IPR049500">
    <property type="entry name" value="Peptidase_M50B-like"/>
</dbReference>
<feature type="transmembrane region" description="Helical" evidence="1">
    <location>
        <begin position="6"/>
        <end position="25"/>
    </location>
</feature>
<evidence type="ECO:0000313" key="2">
    <source>
        <dbReference type="EMBL" id="MDI4647286.1"/>
    </source>
</evidence>
<feature type="transmembrane region" description="Helical" evidence="1">
    <location>
        <begin position="102"/>
        <end position="119"/>
    </location>
</feature>
<feature type="transmembrane region" description="Helical" evidence="1">
    <location>
        <begin position="125"/>
        <end position="141"/>
    </location>
</feature>